<protein>
    <submittedName>
        <fullName evidence="7">Dynein axonemal intermediate chain 3 isoform X1</fullName>
    </submittedName>
</protein>
<dbReference type="InterPro" id="IPR001680">
    <property type="entry name" value="WD40_rpt"/>
</dbReference>
<dbReference type="InterPro" id="IPR015943">
    <property type="entry name" value="WD40/YVTN_repeat-like_dom_sf"/>
</dbReference>
<feature type="compositionally biased region" description="Pro residues" evidence="5">
    <location>
        <begin position="388"/>
        <end position="400"/>
    </location>
</feature>
<dbReference type="PANTHER" id="PTHR12442">
    <property type="entry name" value="DYNEIN INTERMEDIATE CHAIN"/>
    <property type="match status" value="1"/>
</dbReference>
<feature type="region of interest" description="Disordered" evidence="5">
    <location>
        <begin position="366"/>
        <end position="402"/>
    </location>
</feature>
<evidence type="ECO:0000313" key="6">
    <source>
        <dbReference type="Proteomes" id="UP001652620"/>
    </source>
</evidence>
<keyword evidence="4" id="KW-0677">Repeat</keyword>
<dbReference type="PANTHER" id="PTHR12442:SF5">
    <property type="entry name" value="DYNEIN AXONEMAL INTERMEDIATE CHAIN 3"/>
    <property type="match status" value="1"/>
</dbReference>
<dbReference type="SUPFAM" id="SSF50978">
    <property type="entry name" value="WD40 repeat-like"/>
    <property type="match status" value="1"/>
</dbReference>
<dbReference type="Proteomes" id="UP001652620">
    <property type="component" value="Chromosome 4"/>
</dbReference>
<gene>
    <name evidence="7" type="primary">LOC105228327</name>
</gene>
<evidence type="ECO:0000256" key="2">
    <source>
        <dbReference type="ARBA" id="ARBA00022490"/>
    </source>
</evidence>
<sequence length="1183" mass="137298">MYVLLYFCLKKKKNNFCCHRIPMKINIKQSFDFCVILQSIKTYFFKKKMSKSITSLNFKPQSRRKPSKTHLAKPTTVNTVITEQDDMPAEEDSDVHLVTTGKLQVKKWREPDSDDEGNPEHNYDIAEAWRSLFSLPSCHQIILKENVQRRLQLLVGLNVTQEFPWKQIKYKNLIDQFENIDDGDFMSSALEGFNLEDHLLFGYAPILTENQDDVPEGDPFIVFLSPADAKIALTIIRNMELYERWLVNKRLIKKPRRWISLGSENEVNMTIEQAHSSPLEVEVQSVYPLRIPEVKEFSLRKSSDIRDGYVELLPSDLIKFENVTRRRVTIGIQSAPTLIDLEQQTDPTFPTNAWAQYLYEINDEDELDETSEDETSKDQIHGSSRSPTPSPIEPRTPKPQPVMSSNIRLLLDTLEFNQIDMYRNDYAYICNKPIEHYTTPHLEETLCFANISKSYERYVCGIDWYSSLSGLIATSYTFNTPATIELISRHVDVVQRAVLQPNPILMWSFADNLNYKLEFETSQEVTVLSFCPHDPNLLFGGGKNGQIIAWDLQGRAEKLDAEEILTAAQSKYRVLIADFLKWTIQINEDAIVPPVMSSALEVSQKSSITGIYWLGQHFYVNSFGKTLNDPNKEIVHKFFLTCSVDGTISFWDLDSTNDKKLQAGTLRHDQPKALTQSESIYKNKLLKPIFTIVFNEPITSIFCDSSVFHCKIPDSAKKRVNSNNFATILEPINPKEIRQSVITSSFYGHIERLNWLGSYADEECRENVSKSINFARVHDGPVIAIRKNPFYPVVFVSIGRTIFAVWKENFNYSPIFWRKCSADLTAVTWSESRPGILYLTRIDGNMEAWDILARDDDACYNDILGGGIITAISEHRPSEPEKLLGIGDYNSSFRMMKLPQSFYTPEPKELERVKEYFSKEENRKKSIQAWEHQYFENNRDIIEAKRQAEIDTRKELERLEKEYIINATRKVKEGGDENKDESKNLSYTERMKRKWDELNLNRLLSILMSRKRVDEEKLERETRLEKKHLAYEAAKKQSLIRIQQRVGEEVASVRARILPHEKVDLQRIDMIISSVRVLMEAVDDYADIEMESNEIVKDFDAFDTLSYIDFLYRGDHRRRLLNKSIGGNTERIYWYECIQDEDLLEECSWWYDSFLDPQISLNANKNNEIQNLDSDTRSTYMGD</sequence>
<keyword evidence="6" id="KW-1185">Reference proteome</keyword>
<dbReference type="RefSeq" id="XP_049311494.1">
    <property type="nucleotide sequence ID" value="XM_049455537.1"/>
</dbReference>
<evidence type="ECO:0000256" key="4">
    <source>
        <dbReference type="ARBA" id="ARBA00022737"/>
    </source>
</evidence>
<evidence type="ECO:0000313" key="7">
    <source>
        <dbReference type="RefSeq" id="XP_049311494.1"/>
    </source>
</evidence>
<dbReference type="GeneID" id="105228327"/>
<organism evidence="6 7">
    <name type="scientific">Bactrocera dorsalis</name>
    <name type="common">Oriental fruit fly</name>
    <name type="synonym">Dacus dorsalis</name>
    <dbReference type="NCBI Taxonomy" id="27457"/>
    <lineage>
        <taxon>Eukaryota</taxon>
        <taxon>Metazoa</taxon>
        <taxon>Ecdysozoa</taxon>
        <taxon>Arthropoda</taxon>
        <taxon>Hexapoda</taxon>
        <taxon>Insecta</taxon>
        <taxon>Pterygota</taxon>
        <taxon>Neoptera</taxon>
        <taxon>Endopterygota</taxon>
        <taxon>Diptera</taxon>
        <taxon>Brachycera</taxon>
        <taxon>Muscomorpha</taxon>
        <taxon>Tephritoidea</taxon>
        <taxon>Tephritidae</taxon>
        <taxon>Bactrocera</taxon>
        <taxon>Bactrocera</taxon>
    </lineage>
</organism>
<keyword evidence="3" id="KW-0853">WD repeat</keyword>
<dbReference type="InterPro" id="IPR050687">
    <property type="entry name" value="Dynein_IC"/>
</dbReference>
<dbReference type="SMART" id="SM00320">
    <property type="entry name" value="WD40"/>
    <property type="match status" value="2"/>
</dbReference>
<evidence type="ECO:0000256" key="1">
    <source>
        <dbReference type="ARBA" id="ARBA00004496"/>
    </source>
</evidence>
<evidence type="ECO:0000256" key="5">
    <source>
        <dbReference type="SAM" id="MobiDB-lite"/>
    </source>
</evidence>
<proteinExistence type="predicted"/>
<reference evidence="7" key="1">
    <citation type="submission" date="2025-08" db="UniProtKB">
        <authorList>
            <consortium name="RefSeq"/>
        </authorList>
    </citation>
    <scope>IDENTIFICATION</scope>
    <source>
        <tissue evidence="7">Adult</tissue>
    </source>
</reference>
<dbReference type="Gene3D" id="2.130.10.10">
    <property type="entry name" value="YVTN repeat-like/Quinoprotein amine dehydrogenase"/>
    <property type="match status" value="1"/>
</dbReference>
<dbReference type="InterPro" id="IPR036322">
    <property type="entry name" value="WD40_repeat_dom_sf"/>
</dbReference>
<name>A0ABM3JQI1_BACDO</name>
<comment type="subcellular location">
    <subcellularLocation>
        <location evidence="1">Cytoplasm</location>
    </subcellularLocation>
</comment>
<evidence type="ECO:0000256" key="3">
    <source>
        <dbReference type="ARBA" id="ARBA00022574"/>
    </source>
</evidence>
<keyword evidence="2" id="KW-0963">Cytoplasm</keyword>
<accession>A0ABM3JQI1</accession>